<dbReference type="EMBL" id="JAINDJ010000003">
    <property type="protein sequence ID" value="KAG9454893.1"/>
    <property type="molecule type" value="Genomic_DNA"/>
</dbReference>
<feature type="chain" id="PRO_5043596934" description="Phytocyanin domain-containing protein" evidence="2">
    <location>
        <begin position="31"/>
        <end position="241"/>
    </location>
</feature>
<sequence length="241" mass="26198">MEAMQRSTCRVVAFFFVCVCLLLSVAEVGAYKNYTVGDDLGWFDNQKKPDVNYQKWVAGKDFSLGDFLIFHTDTNHSVIQTYNTTTYKQCDHEDAEDDDTIDWSGGAPSSTAEAATVAVPLLKEGTTYFFSGNYDGEQCKNGQHFKINVTHGQGLPNSLKTPTPDSPAPTSGDVDDDSTPDTVIPSNFNRPVQSGGEGDSEDDDGVKAKSGATVHLPWFLRHGIGRFSLASISLGVILILN</sequence>
<dbReference type="Proteomes" id="UP000825729">
    <property type="component" value="Unassembled WGS sequence"/>
</dbReference>
<dbReference type="InterPro" id="IPR008972">
    <property type="entry name" value="Cupredoxin"/>
</dbReference>
<evidence type="ECO:0000256" key="2">
    <source>
        <dbReference type="SAM" id="SignalP"/>
    </source>
</evidence>
<evidence type="ECO:0000256" key="1">
    <source>
        <dbReference type="SAM" id="MobiDB-lite"/>
    </source>
</evidence>
<dbReference type="PROSITE" id="PS51485">
    <property type="entry name" value="PHYTOCYANIN"/>
    <property type="match status" value="1"/>
</dbReference>
<evidence type="ECO:0000313" key="5">
    <source>
        <dbReference type="Proteomes" id="UP000825729"/>
    </source>
</evidence>
<organism evidence="4 5">
    <name type="scientific">Aristolochia fimbriata</name>
    <name type="common">White veined hardy Dutchman's pipe vine</name>
    <dbReference type="NCBI Taxonomy" id="158543"/>
    <lineage>
        <taxon>Eukaryota</taxon>
        <taxon>Viridiplantae</taxon>
        <taxon>Streptophyta</taxon>
        <taxon>Embryophyta</taxon>
        <taxon>Tracheophyta</taxon>
        <taxon>Spermatophyta</taxon>
        <taxon>Magnoliopsida</taxon>
        <taxon>Magnoliidae</taxon>
        <taxon>Piperales</taxon>
        <taxon>Aristolochiaceae</taxon>
        <taxon>Aristolochia</taxon>
    </lineage>
</organism>
<keyword evidence="2" id="KW-0732">Signal</keyword>
<feature type="compositionally biased region" description="Polar residues" evidence="1">
    <location>
        <begin position="180"/>
        <end position="192"/>
    </location>
</feature>
<dbReference type="Pfam" id="PF02298">
    <property type="entry name" value="Cu_bind_like"/>
    <property type="match status" value="1"/>
</dbReference>
<dbReference type="AlphaFoldDB" id="A0AAV7F5S0"/>
<name>A0AAV7F5S0_ARIFI</name>
<feature type="domain" description="Phytocyanin" evidence="3">
    <location>
        <begin position="32"/>
        <end position="151"/>
    </location>
</feature>
<keyword evidence="5" id="KW-1185">Reference proteome</keyword>
<feature type="region of interest" description="Disordered" evidence="1">
    <location>
        <begin position="150"/>
        <end position="208"/>
    </location>
</feature>
<dbReference type="FunFam" id="2.60.40.420:FF:000048">
    <property type="entry name" value="Early nodulin-like protein 18"/>
    <property type="match status" value="1"/>
</dbReference>
<dbReference type="InterPro" id="IPR039391">
    <property type="entry name" value="Phytocyanin-like"/>
</dbReference>
<dbReference type="Gene3D" id="2.60.40.420">
    <property type="entry name" value="Cupredoxins - blue copper proteins"/>
    <property type="match status" value="1"/>
</dbReference>
<reference evidence="4 5" key="1">
    <citation type="submission" date="2021-07" db="EMBL/GenBank/DDBJ databases">
        <title>The Aristolochia fimbriata genome: insights into angiosperm evolution, floral development and chemical biosynthesis.</title>
        <authorList>
            <person name="Jiao Y."/>
        </authorList>
    </citation>
    <scope>NUCLEOTIDE SEQUENCE [LARGE SCALE GENOMIC DNA]</scope>
    <source>
        <strain evidence="4">IBCAS-2021</strain>
        <tissue evidence="4">Leaf</tissue>
    </source>
</reference>
<dbReference type="InterPro" id="IPR003245">
    <property type="entry name" value="Phytocyanin_dom"/>
</dbReference>
<feature type="signal peptide" evidence="2">
    <location>
        <begin position="1"/>
        <end position="30"/>
    </location>
</feature>
<dbReference type="SUPFAM" id="SSF49503">
    <property type="entry name" value="Cupredoxins"/>
    <property type="match status" value="1"/>
</dbReference>
<dbReference type="GO" id="GO:0005886">
    <property type="term" value="C:plasma membrane"/>
    <property type="evidence" value="ECO:0007669"/>
    <property type="project" value="TreeGrafter"/>
</dbReference>
<comment type="caution">
    <text evidence="4">The sequence shown here is derived from an EMBL/GenBank/DDBJ whole genome shotgun (WGS) entry which is preliminary data.</text>
</comment>
<evidence type="ECO:0000313" key="4">
    <source>
        <dbReference type="EMBL" id="KAG9454893.1"/>
    </source>
</evidence>
<dbReference type="PANTHER" id="PTHR33021">
    <property type="entry name" value="BLUE COPPER PROTEIN"/>
    <property type="match status" value="1"/>
</dbReference>
<accession>A0AAV7F5S0</accession>
<proteinExistence type="predicted"/>
<protein>
    <recommendedName>
        <fullName evidence="3">Phytocyanin domain-containing protein</fullName>
    </recommendedName>
</protein>
<gene>
    <name evidence="4" type="ORF">H6P81_007797</name>
</gene>
<dbReference type="PANTHER" id="PTHR33021:SF6">
    <property type="entry name" value="EARLY NODULIN-LIKE PROTEIN 18"/>
    <property type="match status" value="1"/>
</dbReference>
<dbReference type="GO" id="GO:0009055">
    <property type="term" value="F:electron transfer activity"/>
    <property type="evidence" value="ECO:0007669"/>
    <property type="project" value="InterPro"/>
</dbReference>
<evidence type="ECO:0000259" key="3">
    <source>
        <dbReference type="PROSITE" id="PS51485"/>
    </source>
</evidence>